<feature type="region of interest" description="Disordered" evidence="5">
    <location>
        <begin position="246"/>
        <end position="286"/>
    </location>
</feature>
<evidence type="ECO:0000259" key="9">
    <source>
        <dbReference type="Pfam" id="PF25037"/>
    </source>
</evidence>
<feature type="compositionally biased region" description="Basic and acidic residues" evidence="5">
    <location>
        <begin position="247"/>
        <end position="263"/>
    </location>
</feature>
<evidence type="ECO:0000313" key="10">
    <source>
        <dbReference type="EMBL" id="KAG2176164.1"/>
    </source>
</evidence>
<comment type="similarity">
    <text evidence="2">Belongs to the VPS13 family.</text>
</comment>
<protein>
    <recommendedName>
        <fullName evidence="12">Vacuolar protein sorting-associated protein</fullName>
    </recommendedName>
</protein>
<dbReference type="PANTHER" id="PTHR16166:SF93">
    <property type="entry name" value="INTERMEMBRANE LIPID TRANSFER PROTEIN VPS13"/>
    <property type="match status" value="1"/>
</dbReference>
<evidence type="ECO:0000256" key="2">
    <source>
        <dbReference type="ARBA" id="ARBA00006545"/>
    </source>
</evidence>
<feature type="domain" description="Intermembrane lipid transfer protein VPS13-like C-terminal" evidence="9">
    <location>
        <begin position="3225"/>
        <end position="3330"/>
    </location>
</feature>
<dbReference type="InterPro" id="IPR037992">
    <property type="entry name" value="TRAPPC6/Trs33"/>
</dbReference>
<dbReference type="Pfam" id="PF12624">
    <property type="entry name" value="VPS13_N"/>
    <property type="match status" value="1"/>
</dbReference>
<feature type="compositionally biased region" description="Polar residues" evidence="5">
    <location>
        <begin position="1237"/>
        <end position="1251"/>
    </location>
</feature>
<evidence type="ECO:0008006" key="12">
    <source>
        <dbReference type="Google" id="ProtNLM"/>
    </source>
</evidence>
<keyword evidence="3" id="KW-0813">Transport</keyword>
<dbReference type="Pfam" id="PF25036">
    <property type="entry name" value="VPS13_VAB"/>
    <property type="match status" value="1"/>
</dbReference>
<dbReference type="EMBL" id="JAEPQZ010000010">
    <property type="protein sequence ID" value="KAG2176164.1"/>
    <property type="molecule type" value="Genomic_DNA"/>
</dbReference>
<dbReference type="GO" id="GO:0045324">
    <property type="term" value="P:late endosome to vacuole transport"/>
    <property type="evidence" value="ECO:0007669"/>
    <property type="project" value="TreeGrafter"/>
</dbReference>
<reference evidence="10" key="1">
    <citation type="submission" date="2020-12" db="EMBL/GenBank/DDBJ databases">
        <title>Metabolic potential, ecology and presence of endohyphal bacteria is reflected in genomic diversity of Mucoromycotina.</title>
        <authorList>
            <person name="Muszewska A."/>
            <person name="Okrasinska A."/>
            <person name="Steczkiewicz K."/>
            <person name="Drgas O."/>
            <person name="Orlowska M."/>
            <person name="Perlinska-Lenart U."/>
            <person name="Aleksandrzak-Piekarczyk T."/>
            <person name="Szatraj K."/>
            <person name="Zielenkiewicz U."/>
            <person name="Pilsyk S."/>
            <person name="Malc E."/>
            <person name="Mieczkowski P."/>
            <person name="Kruszewska J.S."/>
            <person name="Biernat P."/>
            <person name="Pawlowska J."/>
        </authorList>
    </citation>
    <scope>NUCLEOTIDE SEQUENCE</scope>
    <source>
        <strain evidence="10">WA0000067209</strain>
    </source>
</reference>
<dbReference type="InterPro" id="IPR007194">
    <property type="entry name" value="TRAPP_component"/>
</dbReference>
<evidence type="ECO:0000313" key="11">
    <source>
        <dbReference type="Proteomes" id="UP000654370"/>
    </source>
</evidence>
<feature type="region of interest" description="Disordered" evidence="5">
    <location>
        <begin position="1752"/>
        <end position="1773"/>
    </location>
</feature>
<feature type="region of interest" description="Disordered" evidence="5">
    <location>
        <begin position="1034"/>
        <end position="1072"/>
    </location>
</feature>
<dbReference type="PANTHER" id="PTHR16166">
    <property type="entry name" value="VACUOLAR PROTEIN SORTING-ASSOCIATED PROTEIN VPS13"/>
    <property type="match status" value="1"/>
</dbReference>
<dbReference type="InterPro" id="IPR024096">
    <property type="entry name" value="NO_sig/Golgi_transp_ligand-bd"/>
</dbReference>
<dbReference type="Pfam" id="PF25033">
    <property type="entry name" value="VPS13_M"/>
    <property type="match status" value="1"/>
</dbReference>
<dbReference type="InterPro" id="IPR026854">
    <property type="entry name" value="VPS13_N"/>
</dbReference>
<sequence>MSFLSPSTSGIFGGGSHEDGSMIAGNSGKLVNESCLDFLMMELVDAMCRSALDEDIDREVVFYKLEMLGYRVGQSLVEKFTVDRPRFTDTLDVVKFICKDLWVIMFKKQVDNLKTNHRGVYVLQDNNFRWFMRMATDIGGADSSTKATPYLWFPCGVIRGALANLGVSSVVMAETSNLPQCDVVLRDLQLKREALDKFDLPVDVLEGHLGELTLSIPWSNLRNKPVKVYINNVYLLAVPRNELNMTEEERNKRNQQLKKDKLTNAELLSDPSKHAPPSTVDPQEEAKNESFINQLTTKIVDNLQFSMKNIHIRYEDQGSDQYQPFAAGVTLGELSAISTNSEWVPTFISEATNTIHKLATLESLSIYWNTDSRSLAGQEDAMAAFQELITTKSNTPKEHQYILKPVSGTGRVNINKRYGGDTPNLDATLLFDELGFVLDDEQYRDILAMVDTFHATLKKQQYHHWHPPKGSNPKTNPREWFKFAGNAVLSEIHDAHYRWSWDHFKERRDDRISYLDCYVANELHRATQEQVAILNKLEEKLSYEDIRFYRSIAKNRLRRERAVIAVEEERRKKAAAKHPNQAGWISSWWYGAAANPSSDDDEEELQMTDEQRQELYDAIEYDEEKAVVTEAVDFPKDTMNISLKTTLNKGTFMLKREPHSENPVVLGSLVFDMVTTNLIQYVEGFKATAALGDVRLYDDITEGTLYRQLIGVKDKQESGNDEDSPYHSISKWQSSRSQPFFSVDFEHQPLDGRADNALSLKMHHIEIVYNPSIIGEVVSFFKPPESRMDSINALIEVAGDTLEGIRKQTRAGLEFAVEQHTTLDLRVDMDAPIIAIPEDCTRSNTEVIVLDAGHINVESKLAPPDALDALKSKSKENYNAEDHIQLQSLMYDKFTVQLTQTKALIGHSVEACLEQIQDPKSENDYLHLVERIDMTFLVEMCILPTTTEMTRFKVSGHLPLLSVSFSDRKYRTLMTIIDLIVPKSEDENEPSTISDEGQTGEQIGQTGDIAQRHGSRSNVLAKKLWSQSEVLIDSESEAETSDDDDSASVAQSTNTIDTEVQDHDNATIRKGKGTPRVNLQQKLFVFEFKVDKVQATVSEVAKGSRKKEELLCDLIFQHFQLQFALLPYHMDVEVALKSLNVVDRMSHGHEFKYLVTSESIDDTDDEVRDSKNLVNVHYIRVNPQSPELQQKYNNITQTADVTLSTLNLIVTQSSVLRLYNFVLTTFASGDGGRRDQTTSANLGKPRSSSNAGFLGRRLSSTADAETQQAVRTVAANQAQQSSNIKVDLKLESVTLILNNNGTRLATGALSHGTMDILMYEEKLQVAARFGNFVLTNDLHNQLPSHLRESNKRLLTMEGDELADFRFETFSPTAANYPGYDQLLFFRVGAAQVTFLEEPLRQVLQFLSTFAEMKSVYDSARQAAIESAQQLQQAVTKLHFDFLIKSPIIEFPGATSKSASNIIVARLGEISATNSFEDDDSIQGYLNKIKAQIQSISLSSKPVHEQNLTNQLPIINDIDLSFDIEYSDGTLAERPDIKVLGDISDVRMNLTPQQFASLLETINAVSRALSGPPNENESQDTSQGADVSNKEISANEEDVDETLGNYAEITRLQMVMNMKQTYLELFSKDADNCDEMASMSLAKFSLNESQMTLNMARDTSMKLDIDIQSMNMSDTRPELKSRYKEIMPANKQSDPQVSVHIDISKPEPQRHGIVIVELHSPKVILSVDHVFSLRDFITIPFGPESNAQKYAYETQSKPSPTARRTSVSSVQNEQQPGMELSYRINITDIEAVLLANPSSPSSEAVILSAQQIMFSQQSIMALVIKQTGMFLCRMDKRKETTLSFIDTFDISMSRDDKSSTPEHSILSYIVDVDPLVLRLSYRDAMLIWGIINKVIELLNVDSQDSIASNGDDNADDKAVATMVKRKSINSTASTLANMPHKNKHSSQDASGPRVANEMLKATFQGMRLVLIEDIHELPLVDMNLEQFSIKASDWTKSLMVDVDFQSYANFFNIKNSHWEPLVEPWKFNMKLSKPSSDEPYGMQISSRKMLEINCTHTFTETMLSSLSTWDQQKDASLGANRGSVAPYTFRNWTGYKLHVWSIVDDDNNNTVVETLANGQEIPWRFDDWRTRRQAKYRGNNMLGLQMQGGPLWESLKNVPVDHEGEHMHVLRPKIDDVSHRIVVDIKLVDNVKVVTFRSAMVVENRTLLPVDVVMVDNKGNMASDIHKILPGDDYAVPIESSYHHSLCVRPDAGFGYSWSRQQIYWADIPQNRCPRSLACYPGERGPPPFRFQIHGRFDKKNPLSKYYPCSKIRLSAPVEIENLLPYDFNFRIVDKDTGQDFSSFLRKSGTSPLHVVEMGHLLLMNIHMQESAYQPSEFAIISTRDTDDLMIDDKLILLDKDNAKLTLRINSIEIPESGGAHKFSIYCPYIMLNKTGRDIVYKAKPFMQGARFTAGQNSVQRGDRKAEPFMFSYSKMDNRNRCLIQVPDSGWSQPLSLEAVGSVQDVALPSINRVEEFHVGVSVQEGQGKYKLTKLITFTPRYILRNDSGHDIKYREPGSRSDSLLEANNSSPLYFLRQSAEKQLSIKFPGVSNTWSSPFSIQDIGKVHVRLDSEDGSPPTLMKVSMILEDATIFINFKEEKGKWPYLIVNETSEDVLFYQEDPAMQDEYGNHLQTRGVRKYQLKSNDSMRYSWDMPAVKDKQLIMSVHGRERRINIQEIGDQIPFRHRTRDGGWDIMSIDVIAQGSTQVLRLSTYNQSQSIYRPQKQLASSASSVASSAREGFETVDVQHIVNFTFIIKLAGIGVSVVNKHMQEIAYATARDLDVKLTDSNMYTSLRTTIKWLQIDNQLFGSIYPILLYPSALPKNADGSLMVPTFQLGIDRVKDDTHGVLFFKYFSVLLQEMTFEMDEDFLYAIIDFTQFDVAGWNAAETQVQLCDENLDIPEPKTTDDVALLYFEAFNIQPVKLNLSFVRTQGVNILDERPTGDSAIMFLINVLTMAIGNINEAPIRFNALAAENMRVNGSDLVNRVTLHYRDQFISQIHKVLGSADFLGNPVGLFNTLSSGVAELFYEPYQGMIMSDRPQDLGIGIARGVSGFVKKSVFGFSDSFTKFTGSIGKGLSVATMDRAYQDRRRINMTRNRPKHALYGVTAGANSFANSFASGMAGLVKRPIEGVEKDGVGGFFTGVGKGLVGAVTKPMVGVFDLASNVTEGIRNTTTANDDIIDRVRAPRHVGADGILQQYSRREAQGQFWLKMAEGGQYSSENYISHCEVQDNEVVAILTDASIMLIRIRRLTVDWREPFTEIQTIKCEPTGIAIYLRSRAWEPFIIISDKKSREEFFSQIESTVMRWSRRVRPEY</sequence>
<dbReference type="InterPro" id="IPR056747">
    <property type="entry name" value="VPS13-like_M"/>
</dbReference>
<name>A0A8H7PMH0_MORIS</name>
<proteinExistence type="inferred from homology"/>
<evidence type="ECO:0000259" key="8">
    <source>
        <dbReference type="Pfam" id="PF25036"/>
    </source>
</evidence>
<dbReference type="InterPro" id="IPR056748">
    <property type="entry name" value="VPS13-like_C"/>
</dbReference>
<dbReference type="Proteomes" id="UP000654370">
    <property type="component" value="Unassembled WGS sequence"/>
</dbReference>
<evidence type="ECO:0000259" key="7">
    <source>
        <dbReference type="Pfam" id="PF25033"/>
    </source>
</evidence>
<dbReference type="InterPro" id="IPR009543">
    <property type="entry name" value="VPS13_VAB"/>
</dbReference>
<dbReference type="GO" id="GO:0006623">
    <property type="term" value="P:protein targeting to vacuole"/>
    <property type="evidence" value="ECO:0007669"/>
    <property type="project" value="TreeGrafter"/>
</dbReference>
<dbReference type="GO" id="GO:0006869">
    <property type="term" value="P:lipid transport"/>
    <property type="evidence" value="ECO:0007669"/>
    <property type="project" value="UniProtKB-KW"/>
</dbReference>
<dbReference type="Gene3D" id="3.30.1380.20">
    <property type="entry name" value="Trafficking protein particle complex subunit 3"/>
    <property type="match status" value="1"/>
</dbReference>
<dbReference type="InterPro" id="IPR026847">
    <property type="entry name" value="VPS13"/>
</dbReference>
<dbReference type="GO" id="GO:0007005">
    <property type="term" value="P:mitochondrion organization"/>
    <property type="evidence" value="ECO:0007669"/>
    <property type="project" value="TreeGrafter"/>
</dbReference>
<dbReference type="SUPFAM" id="SSF111126">
    <property type="entry name" value="Ligand-binding domain in the NO signalling and Golgi transport"/>
    <property type="match status" value="1"/>
</dbReference>
<gene>
    <name evidence="10" type="ORF">INT43_005397</name>
</gene>
<evidence type="ECO:0000256" key="1">
    <source>
        <dbReference type="ARBA" id="ARBA00006218"/>
    </source>
</evidence>
<dbReference type="Pfam" id="PF04051">
    <property type="entry name" value="TRAPP"/>
    <property type="match status" value="1"/>
</dbReference>
<keyword evidence="4" id="KW-0445">Lipid transport</keyword>
<accession>A0A8H7PMH0</accession>
<dbReference type="GO" id="GO:0048193">
    <property type="term" value="P:Golgi vesicle transport"/>
    <property type="evidence" value="ECO:0007669"/>
    <property type="project" value="InterPro"/>
</dbReference>
<dbReference type="CDD" id="cd14944">
    <property type="entry name" value="TRAPPC6A_Trs33"/>
    <property type="match status" value="1"/>
</dbReference>
<keyword evidence="11" id="KW-1185">Reference proteome</keyword>
<feature type="domain" description="Chorein N-terminal" evidence="6">
    <location>
        <begin position="182"/>
        <end position="1097"/>
    </location>
</feature>
<feature type="compositionally biased region" description="Polar residues" evidence="5">
    <location>
        <begin position="1572"/>
        <end position="1591"/>
    </location>
</feature>
<evidence type="ECO:0000259" key="6">
    <source>
        <dbReference type="Pfam" id="PF12624"/>
    </source>
</evidence>
<organism evidence="10 11">
    <name type="scientific">Mortierella isabellina</name>
    <name type="common">Filamentous fungus</name>
    <name type="synonym">Umbelopsis isabellina</name>
    <dbReference type="NCBI Taxonomy" id="91625"/>
    <lineage>
        <taxon>Eukaryota</taxon>
        <taxon>Fungi</taxon>
        <taxon>Fungi incertae sedis</taxon>
        <taxon>Mucoromycota</taxon>
        <taxon>Mucoromycotina</taxon>
        <taxon>Umbelopsidomycetes</taxon>
        <taxon>Umbelopsidales</taxon>
        <taxon>Umbelopsidaceae</taxon>
        <taxon>Umbelopsis</taxon>
    </lineage>
</organism>
<feature type="domain" description="Vacuolar protein sorting-associated protein 13 VPS13 adaptor binding" evidence="8">
    <location>
        <begin position="2138"/>
        <end position="2698"/>
    </location>
</feature>
<comment type="similarity">
    <text evidence="1">Belongs to the TRAPP small subunits family. BET3 subfamily.</text>
</comment>
<dbReference type="OrthoDB" id="428159at2759"/>
<comment type="caution">
    <text evidence="10">The sequence shown here is derived from an EMBL/GenBank/DDBJ whole genome shotgun (WGS) entry which is preliminary data.</text>
</comment>
<feature type="region of interest" description="Disordered" evidence="5">
    <location>
        <begin position="1231"/>
        <end position="1254"/>
    </location>
</feature>
<evidence type="ECO:0000256" key="3">
    <source>
        <dbReference type="ARBA" id="ARBA00022448"/>
    </source>
</evidence>
<feature type="region of interest" description="Disordered" evidence="5">
    <location>
        <begin position="1567"/>
        <end position="1597"/>
    </location>
</feature>
<feature type="domain" description="VPS13-like middle region" evidence="7">
    <location>
        <begin position="1385"/>
        <end position="2070"/>
    </location>
</feature>
<feature type="compositionally biased region" description="Acidic residues" evidence="5">
    <location>
        <begin position="1034"/>
        <end position="1046"/>
    </location>
</feature>
<dbReference type="FunFam" id="3.30.1380.20:FF:000008">
    <property type="entry name" value="trafficking protein particle complex subunit 6B"/>
    <property type="match status" value="1"/>
</dbReference>
<evidence type="ECO:0000256" key="4">
    <source>
        <dbReference type="ARBA" id="ARBA00023055"/>
    </source>
</evidence>
<evidence type="ECO:0000256" key="5">
    <source>
        <dbReference type="SAM" id="MobiDB-lite"/>
    </source>
</evidence>
<dbReference type="Pfam" id="PF25037">
    <property type="entry name" value="VPS13_C"/>
    <property type="match status" value="1"/>
</dbReference>
<dbReference type="GO" id="GO:0045053">
    <property type="term" value="P:protein retention in Golgi apparatus"/>
    <property type="evidence" value="ECO:0007669"/>
    <property type="project" value="TreeGrafter"/>
</dbReference>